<evidence type="ECO:0000313" key="1">
    <source>
        <dbReference type="EMBL" id="KGG20778.1"/>
    </source>
</evidence>
<gene>
    <name evidence="1" type="ORF">EV03_0714</name>
</gene>
<sequence>MTNIRSESYLLFKINEVMHKLNDLALETKIQKEDGTNLY</sequence>
<evidence type="ECO:0000313" key="2">
    <source>
        <dbReference type="Proteomes" id="UP000030392"/>
    </source>
</evidence>
<dbReference type="AlphaFoldDB" id="A0A0A2C369"/>
<accession>A0A0A2C369</accession>
<name>A0A0A2C369_PROMR</name>
<comment type="caution">
    <text evidence="1">The sequence shown here is derived from an EMBL/GenBank/DDBJ whole genome shotgun (WGS) entry which is preliminary data.</text>
</comment>
<dbReference type="Proteomes" id="UP000030392">
    <property type="component" value="Unassembled WGS sequence"/>
</dbReference>
<proteinExistence type="predicted"/>
<reference evidence="2" key="1">
    <citation type="journal article" date="2014" name="Sci. Data">
        <title>Genomes of diverse isolates of the marine cyanobacterium Prochlorococcus.</title>
        <authorList>
            <person name="Biller S."/>
            <person name="Berube P."/>
            <person name="Thompson J."/>
            <person name="Kelly L."/>
            <person name="Roggensack S."/>
            <person name="Awad L."/>
            <person name="Roache-Johnson K."/>
            <person name="Ding H."/>
            <person name="Giovannoni S.J."/>
            <person name="Moore L.R."/>
            <person name="Chisholm S.W."/>
        </authorList>
    </citation>
    <scope>NUCLEOTIDE SEQUENCE [LARGE SCALE GENOMIC DNA]</scope>
    <source>
        <strain evidence="2">PAC1</strain>
    </source>
</reference>
<dbReference type="EMBL" id="JNAX01000010">
    <property type="protein sequence ID" value="KGG20778.1"/>
    <property type="molecule type" value="Genomic_DNA"/>
</dbReference>
<protein>
    <submittedName>
        <fullName evidence="1">Uncharacterized protein</fullName>
    </submittedName>
</protein>
<organism evidence="1 2">
    <name type="scientific">Prochlorococcus marinus str. PAC1</name>
    <dbReference type="NCBI Taxonomy" id="59924"/>
    <lineage>
        <taxon>Bacteria</taxon>
        <taxon>Bacillati</taxon>
        <taxon>Cyanobacteriota</taxon>
        <taxon>Cyanophyceae</taxon>
        <taxon>Synechococcales</taxon>
        <taxon>Prochlorococcaceae</taxon>
        <taxon>Prochlorococcus</taxon>
    </lineage>
</organism>